<dbReference type="OrthoDB" id="10062525at2759"/>
<evidence type="ECO:0000313" key="3">
    <source>
        <dbReference type="Proteomes" id="UP001153636"/>
    </source>
</evidence>
<evidence type="ECO:0000259" key="1">
    <source>
        <dbReference type="Pfam" id="PF05699"/>
    </source>
</evidence>
<dbReference type="Proteomes" id="UP001153636">
    <property type="component" value="Chromosome 4"/>
</dbReference>
<dbReference type="PANTHER" id="PTHR45913:SF19">
    <property type="entry name" value="LOW QUALITY PROTEIN: ZINC FINGER BED DOMAIN-CONTAINING PROTEIN 5-LIKE"/>
    <property type="match status" value="1"/>
</dbReference>
<accession>A0A9P0GHC2</accession>
<reference evidence="2" key="1">
    <citation type="submission" date="2022-01" db="EMBL/GenBank/DDBJ databases">
        <authorList>
            <person name="King R."/>
        </authorList>
    </citation>
    <scope>NUCLEOTIDE SEQUENCE</scope>
</reference>
<feature type="domain" description="HAT C-terminal dimerisation" evidence="1">
    <location>
        <begin position="88"/>
        <end position="142"/>
    </location>
</feature>
<gene>
    <name evidence="2" type="ORF">PSYICH_LOCUS10709</name>
</gene>
<dbReference type="InterPro" id="IPR008906">
    <property type="entry name" value="HATC_C_dom"/>
</dbReference>
<protein>
    <recommendedName>
        <fullName evidence="1">HAT C-terminal dimerisation domain-containing protein</fullName>
    </recommendedName>
</protein>
<sequence length="172" mass="19940">MLVVQVKYAFKDALFKFPVKYDVGERKTHLDSLKITFRENFPLPTENNAWIRNSYPIAVKSGNEGLTAPEEGQFIELSTDGDLKSKFDQLVLEDFWVFVKDSYPELSNKALNFLIPFSTTYLCETSFSALMYIKNKYRNSLKNIEQEVRLKLSKIKPNIDKLVREMQAQGSH</sequence>
<dbReference type="EMBL" id="OV651816">
    <property type="protein sequence ID" value="CAH1109820.1"/>
    <property type="molecule type" value="Genomic_DNA"/>
</dbReference>
<name>A0A9P0GHC2_9CUCU</name>
<dbReference type="AlphaFoldDB" id="A0A9P0GHC2"/>
<dbReference type="PANTHER" id="PTHR45913">
    <property type="entry name" value="EPM2A-INTERACTING PROTEIN 1"/>
    <property type="match status" value="1"/>
</dbReference>
<keyword evidence="3" id="KW-1185">Reference proteome</keyword>
<dbReference type="GO" id="GO:0046983">
    <property type="term" value="F:protein dimerization activity"/>
    <property type="evidence" value="ECO:0007669"/>
    <property type="project" value="InterPro"/>
</dbReference>
<proteinExistence type="predicted"/>
<dbReference type="Pfam" id="PF05699">
    <property type="entry name" value="Dimer_Tnp_hAT"/>
    <property type="match status" value="1"/>
</dbReference>
<organism evidence="2 3">
    <name type="scientific">Psylliodes chrysocephalus</name>
    <dbReference type="NCBI Taxonomy" id="3402493"/>
    <lineage>
        <taxon>Eukaryota</taxon>
        <taxon>Metazoa</taxon>
        <taxon>Ecdysozoa</taxon>
        <taxon>Arthropoda</taxon>
        <taxon>Hexapoda</taxon>
        <taxon>Insecta</taxon>
        <taxon>Pterygota</taxon>
        <taxon>Neoptera</taxon>
        <taxon>Endopterygota</taxon>
        <taxon>Coleoptera</taxon>
        <taxon>Polyphaga</taxon>
        <taxon>Cucujiformia</taxon>
        <taxon>Chrysomeloidea</taxon>
        <taxon>Chrysomelidae</taxon>
        <taxon>Galerucinae</taxon>
        <taxon>Alticini</taxon>
        <taxon>Psylliodes</taxon>
    </lineage>
</organism>
<evidence type="ECO:0000313" key="2">
    <source>
        <dbReference type="EMBL" id="CAH1109820.1"/>
    </source>
</evidence>